<organism evidence="1">
    <name type="scientific">uncultured Caudovirales phage</name>
    <dbReference type="NCBI Taxonomy" id="2100421"/>
    <lineage>
        <taxon>Viruses</taxon>
        <taxon>Duplodnaviria</taxon>
        <taxon>Heunggongvirae</taxon>
        <taxon>Uroviricota</taxon>
        <taxon>Caudoviricetes</taxon>
        <taxon>Peduoviridae</taxon>
        <taxon>Maltschvirus</taxon>
        <taxon>Maltschvirus maltsch</taxon>
    </lineage>
</organism>
<proteinExistence type="predicted"/>
<sequence>MATGNYGTIRLADVSPADVEIIVHYTASRDQTENFTLFTIPNSNLTPYFNNANTGGNTNQILGGLYNLNLPANQFNNLGIYTLILRPAQIKTVITDCGILSSLPNVKGIVIDLSNVPSNFLTNFANQGLTGFRVEYYDPTDNTKIPNFYRIITSNFYCEPVTQNLTNTQDKSIRYIYSQGSSNLVFCTLSPSSAPTNRPNAIPNIGQPNQNIVITNTFFNPISLEVEIVEHDISTLAIALYGNQTKSIDDGIYTIYDTSNNIYKQYNLYEIRDQLNDLLYEVRQDRGDNIDFTKNFQTIIV</sequence>
<protein>
    <submittedName>
        <fullName evidence="1">Uncharacterized protein</fullName>
    </submittedName>
</protein>
<accession>A0A6J5L8J7</accession>
<dbReference type="EMBL" id="LR796235">
    <property type="protein sequence ID" value="CAB4129653.1"/>
    <property type="molecule type" value="Genomic_DNA"/>
</dbReference>
<name>A0A6J5L8J7_9CAUD</name>
<gene>
    <name evidence="1" type="ORF">UFOVP117_56</name>
</gene>
<evidence type="ECO:0000313" key="1">
    <source>
        <dbReference type="EMBL" id="CAB4129653.1"/>
    </source>
</evidence>
<reference evidence="1" key="1">
    <citation type="submission" date="2020-04" db="EMBL/GenBank/DDBJ databases">
        <authorList>
            <person name="Chiriac C."/>
            <person name="Salcher M."/>
            <person name="Ghai R."/>
            <person name="Kavagutti S V."/>
        </authorList>
    </citation>
    <scope>NUCLEOTIDE SEQUENCE</scope>
</reference>